<dbReference type="InterPro" id="IPR036188">
    <property type="entry name" value="FAD/NAD-bd_sf"/>
</dbReference>
<comment type="pathway">
    <text evidence="6">Porphyrin-containing compound metabolism.</text>
</comment>
<keyword evidence="5" id="KW-0350">Heme biosynthesis</keyword>
<dbReference type="AlphaFoldDB" id="A0A6J6YS99"/>
<protein>
    <submittedName>
        <fullName evidence="8">Unannotated protein</fullName>
    </submittedName>
</protein>
<proteinExistence type="predicted"/>
<gene>
    <name evidence="8" type="ORF">UFOPK2992_01666</name>
</gene>
<sequence>MPATGVGADSVGRLIRHRFGKQVHERLVDPLVGSIYAADTDRFSLSGVTQILDLAANNRSLLIGARRARRKAPPAAGPIFGAPSTGMATLTNTLAQSLRASGVTITTGCRVESIHRSGTGWLVNGEFADAVVLATPAKTTAPLVAPLSPDAGATLAKFDHAGVVMLTIALPGDNWPADYTKRSGYLVPKPVQKWVTATSFASSKWAHWQPKTPEDGVILRISLGRDGLDLTDQPDDKLINAALSEVGTHVGFDLQPTEYRLTRWPAAFPQYRPGHAKRVLGIETALATDAPGIFVCGASYKGIGIPACIQQANSSAQGVAKYIGVVLS</sequence>
<feature type="domain" description="Amine oxidase" evidence="7">
    <location>
        <begin position="8"/>
        <end position="319"/>
    </location>
</feature>
<reference evidence="8" key="1">
    <citation type="submission" date="2020-05" db="EMBL/GenBank/DDBJ databases">
        <authorList>
            <person name="Chiriac C."/>
            <person name="Salcher M."/>
            <person name="Ghai R."/>
            <person name="Kavagutti S V."/>
        </authorList>
    </citation>
    <scope>NUCLEOTIDE SEQUENCE</scope>
</reference>
<evidence type="ECO:0000259" key="7">
    <source>
        <dbReference type="Pfam" id="PF01593"/>
    </source>
</evidence>
<evidence type="ECO:0000256" key="2">
    <source>
        <dbReference type="ARBA" id="ARBA00022630"/>
    </source>
</evidence>
<dbReference type="InterPro" id="IPR004572">
    <property type="entry name" value="Protoporphyrinogen_oxidase"/>
</dbReference>
<dbReference type="Pfam" id="PF01593">
    <property type="entry name" value="Amino_oxidase"/>
    <property type="match status" value="1"/>
</dbReference>
<dbReference type="SUPFAM" id="SSF51905">
    <property type="entry name" value="FAD/NAD(P)-binding domain"/>
    <property type="match status" value="1"/>
</dbReference>
<evidence type="ECO:0000256" key="4">
    <source>
        <dbReference type="ARBA" id="ARBA00023002"/>
    </source>
</evidence>
<keyword evidence="4" id="KW-0560">Oxidoreductase</keyword>
<dbReference type="GO" id="GO:0006783">
    <property type="term" value="P:heme biosynthetic process"/>
    <property type="evidence" value="ECO:0007669"/>
    <property type="project" value="UniProtKB-KW"/>
</dbReference>
<dbReference type="SUPFAM" id="SSF54373">
    <property type="entry name" value="FAD-linked reductases, C-terminal domain"/>
    <property type="match status" value="1"/>
</dbReference>
<evidence type="ECO:0000256" key="5">
    <source>
        <dbReference type="ARBA" id="ARBA00023133"/>
    </source>
</evidence>
<evidence type="ECO:0000256" key="3">
    <source>
        <dbReference type="ARBA" id="ARBA00022827"/>
    </source>
</evidence>
<organism evidence="8">
    <name type="scientific">freshwater metagenome</name>
    <dbReference type="NCBI Taxonomy" id="449393"/>
    <lineage>
        <taxon>unclassified sequences</taxon>
        <taxon>metagenomes</taxon>
        <taxon>ecological metagenomes</taxon>
    </lineage>
</organism>
<dbReference type="NCBIfam" id="TIGR00562">
    <property type="entry name" value="proto_IX_ox"/>
    <property type="match status" value="1"/>
</dbReference>
<keyword evidence="3" id="KW-0274">FAD</keyword>
<dbReference type="PANTHER" id="PTHR42923:SF3">
    <property type="entry name" value="PROTOPORPHYRINOGEN OXIDASE"/>
    <property type="match status" value="1"/>
</dbReference>
<name>A0A6J6YS99_9ZZZZ</name>
<dbReference type="EMBL" id="CAFAAI010000331">
    <property type="protein sequence ID" value="CAB4812351.1"/>
    <property type="molecule type" value="Genomic_DNA"/>
</dbReference>
<evidence type="ECO:0000256" key="6">
    <source>
        <dbReference type="ARBA" id="ARBA00023444"/>
    </source>
</evidence>
<accession>A0A6J6YS99</accession>
<dbReference type="Gene3D" id="3.50.50.60">
    <property type="entry name" value="FAD/NAD(P)-binding domain"/>
    <property type="match status" value="1"/>
</dbReference>
<evidence type="ECO:0000313" key="8">
    <source>
        <dbReference type="EMBL" id="CAB4812351.1"/>
    </source>
</evidence>
<dbReference type="InterPro" id="IPR050464">
    <property type="entry name" value="Zeta_carotene_desat/Oxidored"/>
</dbReference>
<dbReference type="GO" id="GO:0004729">
    <property type="term" value="F:oxygen-dependent protoporphyrinogen oxidase activity"/>
    <property type="evidence" value="ECO:0007669"/>
    <property type="project" value="InterPro"/>
</dbReference>
<keyword evidence="2" id="KW-0285">Flavoprotein</keyword>
<dbReference type="PANTHER" id="PTHR42923">
    <property type="entry name" value="PROTOPORPHYRINOGEN OXIDASE"/>
    <property type="match status" value="1"/>
</dbReference>
<comment type="cofactor">
    <cofactor evidence="1">
        <name>FAD</name>
        <dbReference type="ChEBI" id="CHEBI:57692"/>
    </cofactor>
</comment>
<dbReference type="InterPro" id="IPR002937">
    <property type="entry name" value="Amino_oxidase"/>
</dbReference>
<evidence type="ECO:0000256" key="1">
    <source>
        <dbReference type="ARBA" id="ARBA00001974"/>
    </source>
</evidence>